<dbReference type="EMBL" id="BMGJ01000002">
    <property type="protein sequence ID" value="GGD52031.1"/>
    <property type="molecule type" value="Genomic_DNA"/>
</dbReference>
<gene>
    <name evidence="1" type="ORF">GCM10011357_04920</name>
</gene>
<comment type="caution">
    <text evidence="1">The sequence shown here is derived from an EMBL/GenBank/DDBJ whole genome shotgun (WGS) entry which is preliminary data.</text>
</comment>
<accession>A0ABQ1QYL2</accession>
<dbReference type="Proteomes" id="UP000614272">
    <property type="component" value="Unassembled WGS sequence"/>
</dbReference>
<sequence length="94" mass="10058">MTKGQVPGYKTPSDRTKILSLIIAVSEQLGSVMAKGYSNDATSTDTVITGLRHIVQRRVNENGLSNGVSSVINGFSKVIGIFLAGYCGRLKWAL</sequence>
<evidence type="ECO:0000313" key="1">
    <source>
        <dbReference type="EMBL" id="GGD52031.1"/>
    </source>
</evidence>
<evidence type="ECO:0000313" key="2">
    <source>
        <dbReference type="Proteomes" id="UP000614272"/>
    </source>
</evidence>
<name>A0ABQ1QYL2_9ALTE</name>
<proteinExistence type="predicted"/>
<organism evidence="1 2">
    <name type="scientific">Lacimicrobium alkaliphilum</name>
    <dbReference type="NCBI Taxonomy" id="1526571"/>
    <lineage>
        <taxon>Bacteria</taxon>
        <taxon>Pseudomonadati</taxon>
        <taxon>Pseudomonadota</taxon>
        <taxon>Gammaproteobacteria</taxon>
        <taxon>Alteromonadales</taxon>
        <taxon>Alteromonadaceae</taxon>
        <taxon>Lacimicrobium</taxon>
    </lineage>
</organism>
<reference evidence="2" key="1">
    <citation type="journal article" date="2019" name="Int. J. Syst. Evol. Microbiol.">
        <title>The Global Catalogue of Microorganisms (GCM) 10K type strain sequencing project: providing services to taxonomists for standard genome sequencing and annotation.</title>
        <authorList>
            <consortium name="The Broad Institute Genomics Platform"/>
            <consortium name="The Broad Institute Genome Sequencing Center for Infectious Disease"/>
            <person name="Wu L."/>
            <person name="Ma J."/>
        </authorList>
    </citation>
    <scope>NUCLEOTIDE SEQUENCE [LARGE SCALE GENOMIC DNA]</scope>
    <source>
        <strain evidence="2">CGMCC 1.12923</strain>
    </source>
</reference>
<keyword evidence="2" id="KW-1185">Reference proteome</keyword>
<protein>
    <submittedName>
        <fullName evidence="1">Uncharacterized protein</fullName>
    </submittedName>
</protein>